<dbReference type="PATRIC" id="fig|1359163.3.peg.227"/>
<comment type="caution">
    <text evidence="8">The sequence shown here is derived from an EMBL/GenBank/DDBJ whole genome shotgun (WGS) entry which is preliminary data.</text>
</comment>
<evidence type="ECO:0000259" key="7">
    <source>
        <dbReference type="Pfam" id="PF07992"/>
    </source>
</evidence>
<keyword evidence="3 5" id="KW-0521">NADP</keyword>
<gene>
    <name evidence="8" type="ORF">NLO413_0236</name>
</gene>
<dbReference type="HAMAP" id="MF_01685">
    <property type="entry name" value="FENR2"/>
    <property type="match status" value="1"/>
</dbReference>
<dbReference type="InterPro" id="IPR050097">
    <property type="entry name" value="Ferredoxin-NADP_redctase_2"/>
</dbReference>
<dbReference type="InterPro" id="IPR036188">
    <property type="entry name" value="FAD/NAD-bd_sf"/>
</dbReference>
<dbReference type="GO" id="GO:0004324">
    <property type="term" value="F:ferredoxin-NADP+ reductase activity"/>
    <property type="evidence" value="ECO:0007669"/>
    <property type="project" value="UniProtKB-UniRule"/>
</dbReference>
<dbReference type="STRING" id="1359163.NLO413_0236"/>
<dbReference type="InterPro" id="IPR023753">
    <property type="entry name" value="FAD/NAD-binding_dom"/>
</dbReference>
<comment type="subunit">
    <text evidence="5">Homodimer.</text>
</comment>
<dbReference type="SUPFAM" id="SSF51905">
    <property type="entry name" value="FAD/NAD(P)-binding domain"/>
    <property type="match status" value="1"/>
</dbReference>
<accession>A0A0F3NLC5</accession>
<feature type="binding site" evidence="5">
    <location>
        <position position="293"/>
    </location>
    <ligand>
        <name>FAD</name>
        <dbReference type="ChEBI" id="CHEBI:57692"/>
    </ligand>
</feature>
<evidence type="ECO:0000256" key="1">
    <source>
        <dbReference type="ARBA" id="ARBA00022630"/>
    </source>
</evidence>
<proteinExistence type="inferred from homology"/>
<dbReference type="Pfam" id="PF07992">
    <property type="entry name" value="Pyr_redox_2"/>
    <property type="match status" value="1"/>
</dbReference>
<name>A0A0F3NLC5_9RICK</name>
<comment type="caution">
    <text evidence="5">Lacks conserved residue(s) required for the propagation of feature annotation.</text>
</comment>
<feature type="domain" description="FAD/NAD(P)-binding" evidence="7">
    <location>
        <begin position="11"/>
        <end position="300"/>
    </location>
</feature>
<dbReference type="OrthoDB" id="9806179at2"/>
<evidence type="ECO:0000256" key="6">
    <source>
        <dbReference type="SAM" id="Phobius"/>
    </source>
</evidence>
<feature type="binding site" evidence="5">
    <location>
        <position position="92"/>
    </location>
    <ligand>
        <name>FAD</name>
        <dbReference type="ChEBI" id="CHEBI:57692"/>
    </ligand>
</feature>
<evidence type="ECO:0000256" key="2">
    <source>
        <dbReference type="ARBA" id="ARBA00022827"/>
    </source>
</evidence>
<dbReference type="EC" id="1.18.1.2" evidence="5"/>
<feature type="binding site" evidence="5">
    <location>
        <position position="39"/>
    </location>
    <ligand>
        <name>FAD</name>
        <dbReference type="ChEBI" id="CHEBI:57692"/>
    </ligand>
</feature>
<evidence type="ECO:0000256" key="5">
    <source>
        <dbReference type="HAMAP-Rule" id="MF_01685"/>
    </source>
</evidence>
<dbReference type="InterPro" id="IPR022890">
    <property type="entry name" value="Fd--NADP_Rdtase_type_2"/>
</dbReference>
<keyword evidence="6" id="KW-1133">Transmembrane helix</keyword>
<protein>
    <recommendedName>
        <fullName evidence="5">Ferredoxin--NADP reductase</fullName>
        <shortName evidence="5">FNR</shortName>
        <shortName evidence="5">Fd-NADP(+) reductase</shortName>
        <ecNumber evidence="5">1.18.1.2</ecNumber>
    </recommendedName>
</protein>
<comment type="cofactor">
    <cofactor evidence="5">
        <name>FAD</name>
        <dbReference type="ChEBI" id="CHEBI:57692"/>
    </cofactor>
    <text evidence="5">Binds 1 FAD per subunit.</text>
</comment>
<keyword evidence="9" id="KW-1185">Reference proteome</keyword>
<sequence length="341" mass="37870">MEKLKTFYSVDIAIIGAGPVGLFTVFQAGMLKMSCCVIDALKEVGGQCTALYAEKPIYDIPAYPIITAQKLIHNLVKQSNPFRPVYLLGDIAENIIENADHFLVVTHNNVEIKCKVIIIAAGAGRFGPNRPPLNNILKYENKSVFYHVDKLSDFYNKNIIIAGGGDSAADWAVELAKVAKKLYIVHRRKVFRCSPNTMSYLENLSQIKKIEIITPYQLSGIFGDQGILSHVTVKNIITNEEKIIYADVLLPFFGISANLGPVLNWGINIENFHIPVTPSTCRTNRDRIYAIGDIASYPGKLKLILTGFSESAIACHDIYRVIFNTPLNFQYSTSKGIPNNI</sequence>
<dbReference type="GO" id="GO:0050660">
    <property type="term" value="F:flavin adenine dinucleotide binding"/>
    <property type="evidence" value="ECO:0007669"/>
    <property type="project" value="UniProtKB-UniRule"/>
</dbReference>
<dbReference type="Gene3D" id="3.50.50.60">
    <property type="entry name" value="FAD/NAD(P)-binding domain"/>
    <property type="match status" value="2"/>
</dbReference>
<evidence type="ECO:0000313" key="9">
    <source>
        <dbReference type="Proteomes" id="UP000033562"/>
    </source>
</evidence>
<feature type="binding site" evidence="5">
    <location>
        <position position="52"/>
    </location>
    <ligand>
        <name>FAD</name>
        <dbReference type="ChEBI" id="CHEBI:57692"/>
    </ligand>
</feature>
<evidence type="ECO:0000256" key="4">
    <source>
        <dbReference type="ARBA" id="ARBA00023002"/>
    </source>
</evidence>
<keyword evidence="2 5" id="KW-0274">FAD</keyword>
<dbReference type="RefSeq" id="WP_045808705.1">
    <property type="nucleotide sequence ID" value="NZ_LANX01000001.1"/>
</dbReference>
<evidence type="ECO:0000256" key="3">
    <source>
        <dbReference type="ARBA" id="ARBA00022857"/>
    </source>
</evidence>
<keyword evidence="6" id="KW-0812">Transmembrane</keyword>
<dbReference type="PRINTS" id="PR00469">
    <property type="entry name" value="PNDRDTASEII"/>
</dbReference>
<feature type="binding site" evidence="5">
    <location>
        <position position="126"/>
    </location>
    <ligand>
        <name>FAD</name>
        <dbReference type="ChEBI" id="CHEBI:57692"/>
    </ligand>
</feature>
<keyword evidence="6" id="KW-0472">Membrane</keyword>
<feature type="binding site" evidence="5">
    <location>
        <position position="333"/>
    </location>
    <ligand>
        <name>FAD</name>
        <dbReference type="ChEBI" id="CHEBI:57692"/>
    </ligand>
</feature>
<keyword evidence="1 5" id="KW-0285">Flavoprotein</keyword>
<keyword evidence="4 5" id="KW-0560">Oxidoreductase</keyword>
<dbReference type="PRINTS" id="PR00368">
    <property type="entry name" value="FADPNR"/>
</dbReference>
<feature type="transmembrane region" description="Helical" evidence="6">
    <location>
        <begin position="12"/>
        <end position="31"/>
    </location>
</feature>
<dbReference type="AlphaFoldDB" id="A0A0F3NLC5"/>
<dbReference type="EMBL" id="LANX01000001">
    <property type="protein sequence ID" value="KJV68868.1"/>
    <property type="molecule type" value="Genomic_DNA"/>
</dbReference>
<dbReference type="PANTHER" id="PTHR48105">
    <property type="entry name" value="THIOREDOXIN REDUCTASE 1-RELATED-RELATED"/>
    <property type="match status" value="1"/>
</dbReference>
<feature type="binding site" evidence="5">
    <location>
        <position position="47"/>
    </location>
    <ligand>
        <name>FAD</name>
        <dbReference type="ChEBI" id="CHEBI:57692"/>
    </ligand>
</feature>
<evidence type="ECO:0000313" key="8">
    <source>
        <dbReference type="EMBL" id="KJV68868.1"/>
    </source>
</evidence>
<organism evidence="8 9">
    <name type="scientific">Candidatus Neoehrlichia procyonis str. RAC413</name>
    <dbReference type="NCBI Taxonomy" id="1359163"/>
    <lineage>
        <taxon>Bacteria</taxon>
        <taxon>Pseudomonadati</taxon>
        <taxon>Pseudomonadota</taxon>
        <taxon>Alphaproteobacteria</taxon>
        <taxon>Rickettsiales</taxon>
        <taxon>Anaplasmataceae</taxon>
        <taxon>Candidatus Neoehrlichia</taxon>
    </lineage>
</organism>
<dbReference type="Proteomes" id="UP000033562">
    <property type="component" value="Unassembled WGS sequence"/>
</dbReference>
<reference evidence="8 9" key="1">
    <citation type="submission" date="2015-02" db="EMBL/GenBank/DDBJ databases">
        <title>Genome Sequencing of Rickettsiales.</title>
        <authorList>
            <person name="Daugherty S.C."/>
            <person name="Su Q."/>
            <person name="Abolude K."/>
            <person name="Beier-Sexton M."/>
            <person name="Carlyon J.A."/>
            <person name="Carter R."/>
            <person name="Day N.P."/>
            <person name="Dumler S.J."/>
            <person name="Dyachenko V."/>
            <person name="Godinez A."/>
            <person name="Kurtti T.J."/>
            <person name="Lichay M."/>
            <person name="Mullins K.E."/>
            <person name="Ott S."/>
            <person name="Pappas-Brown V."/>
            <person name="Paris D.H."/>
            <person name="Patel P."/>
            <person name="Richards A.L."/>
            <person name="Sadzewicz L."/>
            <person name="Sears K."/>
            <person name="Seidman D."/>
            <person name="Sengamalay N."/>
            <person name="Stenos J."/>
            <person name="Tallon L.J."/>
            <person name="Vincent G."/>
            <person name="Fraser C.M."/>
            <person name="Munderloh U."/>
            <person name="Dunning-Hotopp J.C."/>
        </authorList>
    </citation>
    <scope>NUCLEOTIDE SEQUENCE [LARGE SCALE GENOMIC DNA]</scope>
    <source>
        <strain evidence="8 9">RAC413</strain>
    </source>
</reference>
<dbReference type="GO" id="GO:0050661">
    <property type="term" value="F:NADP binding"/>
    <property type="evidence" value="ECO:0007669"/>
    <property type="project" value="UniProtKB-UniRule"/>
</dbReference>
<comment type="catalytic activity">
    <reaction evidence="5">
        <text>2 reduced [2Fe-2S]-[ferredoxin] + NADP(+) + H(+) = 2 oxidized [2Fe-2S]-[ferredoxin] + NADPH</text>
        <dbReference type="Rhea" id="RHEA:20125"/>
        <dbReference type="Rhea" id="RHEA-COMP:10000"/>
        <dbReference type="Rhea" id="RHEA-COMP:10001"/>
        <dbReference type="ChEBI" id="CHEBI:15378"/>
        <dbReference type="ChEBI" id="CHEBI:33737"/>
        <dbReference type="ChEBI" id="CHEBI:33738"/>
        <dbReference type="ChEBI" id="CHEBI:57783"/>
        <dbReference type="ChEBI" id="CHEBI:58349"/>
        <dbReference type="EC" id="1.18.1.2"/>
    </reaction>
</comment>
<comment type="similarity">
    <text evidence="5">Belongs to the ferredoxin--NADP reductase type 2 family.</text>
</comment>